<name>A0A7J3T8M8_9ARCH</name>
<dbReference type="Proteomes" id="UP000886130">
    <property type="component" value="Unassembled WGS sequence"/>
</dbReference>
<feature type="non-terminal residue" evidence="1">
    <location>
        <position position="92"/>
    </location>
</feature>
<protein>
    <submittedName>
        <fullName evidence="1">TIGR01210 family radical SAM protein</fullName>
    </submittedName>
</protein>
<accession>A0A7J3T8M8</accession>
<proteinExistence type="predicted"/>
<organism evidence="1">
    <name type="scientific">Candidatus Aciduliprofundum boonei</name>
    <dbReference type="NCBI Taxonomy" id="379547"/>
    <lineage>
        <taxon>Archaea</taxon>
        <taxon>Methanobacteriati</taxon>
        <taxon>Thermoplasmatota</taxon>
        <taxon>DHVE2 group</taxon>
        <taxon>Candidatus Aciduliprofundum</taxon>
    </lineage>
</organism>
<gene>
    <name evidence="1" type="ORF">ENL31_00680</name>
</gene>
<sequence length="92" mass="11001">MELKELQERIRDIRKNSRREKKKGLVAVWKEKDRFNKEIVDSFVIIFRTKGCRWAYHSGCSMCGYFNDTNPKIREEDLLGQIEEARKKYGGE</sequence>
<comment type="caution">
    <text evidence="1">The sequence shown here is derived from an EMBL/GenBank/DDBJ whole genome shotgun (WGS) entry which is preliminary data.</text>
</comment>
<reference evidence="1" key="1">
    <citation type="journal article" date="2020" name="mSystems">
        <title>Genome- and Community-Level Interaction Insights into Carbon Utilization and Element Cycling Functions of Hydrothermarchaeota in Hydrothermal Sediment.</title>
        <authorList>
            <person name="Zhou Z."/>
            <person name="Liu Y."/>
            <person name="Xu W."/>
            <person name="Pan J."/>
            <person name="Luo Z.H."/>
            <person name="Li M."/>
        </authorList>
    </citation>
    <scope>NUCLEOTIDE SEQUENCE [LARGE SCALE GENOMIC DNA]</scope>
    <source>
        <strain evidence="1">HyVt-85</strain>
    </source>
</reference>
<dbReference type="AlphaFoldDB" id="A0A7J3T8M8"/>
<evidence type="ECO:0000313" key="1">
    <source>
        <dbReference type="EMBL" id="HHE75625.1"/>
    </source>
</evidence>
<dbReference type="EMBL" id="DRTM01000051">
    <property type="protein sequence ID" value="HHE75625.1"/>
    <property type="molecule type" value="Genomic_DNA"/>
</dbReference>